<evidence type="ECO:0000313" key="3">
    <source>
        <dbReference type="Proteomes" id="UP000176420"/>
    </source>
</evidence>
<reference evidence="2 3" key="1">
    <citation type="journal article" date="2016" name="Nat. Commun.">
        <title>Thousands of microbial genomes shed light on interconnected biogeochemical processes in an aquifer system.</title>
        <authorList>
            <person name="Anantharaman K."/>
            <person name="Brown C.T."/>
            <person name="Hug L.A."/>
            <person name="Sharon I."/>
            <person name="Castelle C.J."/>
            <person name="Probst A.J."/>
            <person name="Thomas B.C."/>
            <person name="Singh A."/>
            <person name="Wilkins M.J."/>
            <person name="Karaoz U."/>
            <person name="Brodie E.L."/>
            <person name="Williams K.H."/>
            <person name="Hubbard S.S."/>
            <person name="Banfield J.F."/>
        </authorList>
    </citation>
    <scope>NUCLEOTIDE SEQUENCE [LARGE SCALE GENOMIC DNA]</scope>
</reference>
<dbReference type="NCBIfam" id="NF004051">
    <property type="entry name" value="PRK05571.1"/>
    <property type="match status" value="1"/>
</dbReference>
<dbReference type="GO" id="GO:0004751">
    <property type="term" value="F:ribose-5-phosphate isomerase activity"/>
    <property type="evidence" value="ECO:0007669"/>
    <property type="project" value="TreeGrafter"/>
</dbReference>
<dbReference type="NCBIfam" id="TIGR00689">
    <property type="entry name" value="rpiB_lacA_lacB"/>
    <property type="match status" value="1"/>
</dbReference>
<dbReference type="Pfam" id="PF02502">
    <property type="entry name" value="LacAB_rpiB"/>
    <property type="match status" value="1"/>
</dbReference>
<dbReference type="GO" id="GO:0009052">
    <property type="term" value="P:pentose-phosphate shunt, non-oxidative branch"/>
    <property type="evidence" value="ECO:0007669"/>
    <property type="project" value="TreeGrafter"/>
</dbReference>
<protein>
    <recommendedName>
        <fullName evidence="4">Ribose-5-phosphate isomerase</fullName>
    </recommendedName>
</protein>
<dbReference type="GO" id="GO:0019316">
    <property type="term" value="P:D-allose catabolic process"/>
    <property type="evidence" value="ECO:0007669"/>
    <property type="project" value="TreeGrafter"/>
</dbReference>
<proteinExistence type="inferred from homology"/>
<organism evidence="2 3">
    <name type="scientific">Candidatus Kerfeldbacteria bacterium RIFOXYB2_FULL_38_14</name>
    <dbReference type="NCBI Taxonomy" id="1798547"/>
    <lineage>
        <taxon>Bacteria</taxon>
        <taxon>Candidatus Kerfeldiibacteriota</taxon>
    </lineage>
</organism>
<dbReference type="AlphaFoldDB" id="A0A1G2BI86"/>
<dbReference type="PANTHER" id="PTHR30345">
    <property type="entry name" value="RIBOSE-5-PHOSPHATE ISOMERASE B"/>
    <property type="match status" value="1"/>
</dbReference>
<evidence type="ECO:0000313" key="2">
    <source>
        <dbReference type="EMBL" id="OGY88396.1"/>
    </source>
</evidence>
<evidence type="ECO:0008006" key="4">
    <source>
        <dbReference type="Google" id="ProtNLM"/>
    </source>
</evidence>
<dbReference type="InterPro" id="IPR003500">
    <property type="entry name" value="RpiB_LacA_LacB"/>
</dbReference>
<dbReference type="PANTHER" id="PTHR30345:SF0">
    <property type="entry name" value="DNA DAMAGE-REPAIR_TOLERATION PROTEIN DRT102"/>
    <property type="match status" value="1"/>
</dbReference>
<comment type="caution">
    <text evidence="2">The sequence shown here is derived from an EMBL/GenBank/DDBJ whole genome shotgun (WGS) entry which is preliminary data.</text>
</comment>
<sequence length="152" mass="16917">MMIYLGADHGGFALKESIKQWLTEKKLLYTDLGAHTLEPEDDYPAYSFLVAEGVAEDPDKNCGILFCRSAAGMVIAANKVKGVRAVTPTTVETTVLAREKNHANVLGLSGDYMNEVQVKEILTAWLDTPFSSVVRHVRRVQAITDYENKHYQ</sequence>
<accession>A0A1G2BI86</accession>
<evidence type="ECO:0000256" key="1">
    <source>
        <dbReference type="ARBA" id="ARBA00008754"/>
    </source>
</evidence>
<dbReference type="InterPro" id="IPR036569">
    <property type="entry name" value="RpiB_LacA_LacB_sf"/>
</dbReference>
<name>A0A1G2BI86_9BACT</name>
<dbReference type="Proteomes" id="UP000176420">
    <property type="component" value="Unassembled WGS sequence"/>
</dbReference>
<comment type="similarity">
    <text evidence="1">Belongs to the LacAB/RpiB family.</text>
</comment>
<dbReference type="EMBL" id="MHKI01000001">
    <property type="protein sequence ID" value="OGY88396.1"/>
    <property type="molecule type" value="Genomic_DNA"/>
</dbReference>
<dbReference type="Gene3D" id="3.40.1400.10">
    <property type="entry name" value="Sugar-phosphate isomerase, RpiB/LacA/LacB"/>
    <property type="match status" value="1"/>
</dbReference>
<dbReference type="PIRSF" id="PIRSF005384">
    <property type="entry name" value="RpiB_LacA_B"/>
    <property type="match status" value="1"/>
</dbReference>
<gene>
    <name evidence="2" type="ORF">A2319_05160</name>
</gene>
<dbReference type="SUPFAM" id="SSF89623">
    <property type="entry name" value="Ribose/Galactose isomerase RpiB/AlsB"/>
    <property type="match status" value="1"/>
</dbReference>